<protein>
    <submittedName>
        <fullName evidence="2">Putative transcriptional regulator</fullName>
    </submittedName>
</protein>
<gene>
    <name evidence="2" type="ORF">SAMN04488065_1433</name>
</gene>
<evidence type="ECO:0000259" key="1">
    <source>
        <dbReference type="SMART" id="SM00419"/>
    </source>
</evidence>
<dbReference type="InterPro" id="IPR057161">
    <property type="entry name" value="DUF7839"/>
</dbReference>
<dbReference type="AlphaFoldDB" id="A0A1H3XAI6"/>
<dbReference type="InterPro" id="IPR012015">
    <property type="entry name" value="UCP_HTH_arc"/>
</dbReference>
<evidence type="ECO:0000313" key="3">
    <source>
        <dbReference type="Proteomes" id="UP000236755"/>
    </source>
</evidence>
<dbReference type="InterPro" id="IPR036388">
    <property type="entry name" value="WH-like_DNA-bd_sf"/>
</dbReference>
<reference evidence="2 3" key="1">
    <citation type="submission" date="2016-10" db="EMBL/GenBank/DDBJ databases">
        <authorList>
            <person name="de Groot N.N."/>
        </authorList>
    </citation>
    <scope>NUCLEOTIDE SEQUENCE [LARGE SCALE GENOMIC DNA]</scope>
    <source>
        <strain evidence="2 3">CGMCC 1.8712</strain>
    </source>
</reference>
<dbReference type="OrthoDB" id="56502at2157"/>
<dbReference type="InterPro" id="IPR000835">
    <property type="entry name" value="HTH_MarR-typ"/>
</dbReference>
<dbReference type="Pfam" id="PF12802">
    <property type="entry name" value="MarR_2"/>
    <property type="match status" value="1"/>
</dbReference>
<dbReference type="InterPro" id="IPR036390">
    <property type="entry name" value="WH_DNA-bd_sf"/>
</dbReference>
<dbReference type="RefSeq" id="WP_092633290.1">
    <property type="nucleotide sequence ID" value="NZ_FNQT01000001.1"/>
</dbReference>
<dbReference type="PANTHER" id="PTHR43704">
    <property type="entry name" value="BSR5907 PROTEIN"/>
    <property type="match status" value="1"/>
</dbReference>
<dbReference type="EMBL" id="FNQT01000001">
    <property type="protein sequence ID" value="SDZ95951.1"/>
    <property type="molecule type" value="Genomic_DNA"/>
</dbReference>
<keyword evidence="3" id="KW-1185">Reference proteome</keyword>
<accession>A0A1H3XAI6</accession>
<feature type="domain" description="HTH crp-type" evidence="1">
    <location>
        <begin position="26"/>
        <end position="75"/>
    </location>
</feature>
<dbReference type="Gene3D" id="1.10.10.10">
    <property type="entry name" value="Winged helix-like DNA-binding domain superfamily/Winged helix DNA-binding domain"/>
    <property type="match status" value="1"/>
</dbReference>
<sequence>MAEHVDEETSVLQSKRSATRYQILVAIAERQPAVSQREIADEIGITAQAVSDYLQDLVEEGYVRNPGRGRYEVTKEGVDWLIGQTDELREFVTHVSEDVIGEVEIETAIATAAVESGESVSLSMRDGILRATPGTDGSTTAVAVTDAAADEDVGVTDFEGVLDYELGRVTAVSIPRVQDGGSDAVACETITDHAVDCDLVATAGTEAFVAARRADLDPDMRFGTPDAVNEAAVRGLDVLLLAVADELSTHLDRLREGTVSYRVVDTAE</sequence>
<name>A0A1H3XAI6_9EURY</name>
<dbReference type="InterPro" id="IPR012318">
    <property type="entry name" value="HTH_CRP"/>
</dbReference>
<dbReference type="STRING" id="555874.SAMN04488065_1433"/>
<dbReference type="SMART" id="SM00419">
    <property type="entry name" value="HTH_CRP"/>
    <property type="match status" value="1"/>
</dbReference>
<dbReference type="CDD" id="cd00092">
    <property type="entry name" value="HTH_CRP"/>
    <property type="match status" value="1"/>
</dbReference>
<dbReference type="Pfam" id="PF25211">
    <property type="entry name" value="DUF7839"/>
    <property type="match status" value="1"/>
</dbReference>
<dbReference type="Proteomes" id="UP000236755">
    <property type="component" value="Unassembled WGS sequence"/>
</dbReference>
<dbReference type="SUPFAM" id="SSF46785">
    <property type="entry name" value="Winged helix' DNA-binding domain"/>
    <property type="match status" value="1"/>
</dbReference>
<dbReference type="PIRSF" id="PIRSF004955">
    <property type="entry name" value="HTH_arch"/>
    <property type="match status" value="1"/>
</dbReference>
<dbReference type="GO" id="GO:0003677">
    <property type="term" value="F:DNA binding"/>
    <property type="evidence" value="ECO:0007669"/>
    <property type="project" value="InterPro"/>
</dbReference>
<proteinExistence type="predicted"/>
<dbReference type="GO" id="GO:0003700">
    <property type="term" value="F:DNA-binding transcription factor activity"/>
    <property type="evidence" value="ECO:0007669"/>
    <property type="project" value="InterPro"/>
</dbReference>
<dbReference type="PANTHER" id="PTHR43704:SF2">
    <property type="entry name" value="HTH CRP-TYPE DOMAIN-CONTAINING PROTEIN"/>
    <property type="match status" value="1"/>
</dbReference>
<organism evidence="2 3">
    <name type="scientific">Haloplanus vescus</name>
    <dbReference type="NCBI Taxonomy" id="555874"/>
    <lineage>
        <taxon>Archaea</taxon>
        <taxon>Methanobacteriati</taxon>
        <taxon>Methanobacteriota</taxon>
        <taxon>Stenosarchaea group</taxon>
        <taxon>Halobacteria</taxon>
        <taxon>Halobacteriales</taxon>
        <taxon>Haloferacaceae</taxon>
        <taxon>Haloplanus</taxon>
    </lineage>
</organism>
<evidence type="ECO:0000313" key="2">
    <source>
        <dbReference type="EMBL" id="SDZ95951.1"/>
    </source>
</evidence>